<comment type="function">
    <text evidence="2">Hydrolyzes RNA 2',3'-cyclic phosphodiester to an RNA 2'-phosphomonoester.</text>
</comment>
<organism evidence="4 5">
    <name type="scientific">miscellaneous Crenarchaeota group-1 archaeon SG8-32-3</name>
    <dbReference type="NCBI Taxonomy" id="1685125"/>
    <lineage>
        <taxon>Archaea</taxon>
        <taxon>Candidatus Bathyarchaeota</taxon>
        <taxon>MCG-1</taxon>
    </lineage>
</organism>
<dbReference type="GO" id="GO:0004113">
    <property type="term" value="F:2',3'-cyclic-nucleotide 3'-phosphodiesterase activity"/>
    <property type="evidence" value="ECO:0007669"/>
    <property type="project" value="InterPro"/>
</dbReference>
<feature type="short sequence motif" description="HXTX 2" evidence="2">
    <location>
        <begin position="130"/>
        <end position="133"/>
    </location>
</feature>
<protein>
    <recommendedName>
        <fullName evidence="2">RNA 2',3'-cyclic phosphodiesterase</fullName>
        <shortName evidence="2">RNA 2',3'-CPDase</shortName>
        <ecNumber evidence="2">3.1.4.58</ecNumber>
    </recommendedName>
</protein>
<feature type="active site" description="Proton donor" evidence="2">
    <location>
        <position position="45"/>
    </location>
</feature>
<dbReference type="EMBL" id="LFWV01000020">
    <property type="protein sequence ID" value="KON31901.1"/>
    <property type="molecule type" value="Genomic_DNA"/>
</dbReference>
<dbReference type="InterPro" id="IPR009097">
    <property type="entry name" value="Cyclic_Pdiesterase"/>
</dbReference>
<dbReference type="GO" id="GO:0008664">
    <property type="term" value="F:RNA 2',3'-cyclic 3'-phosphodiesterase activity"/>
    <property type="evidence" value="ECO:0007669"/>
    <property type="project" value="UniProtKB-EC"/>
</dbReference>
<feature type="active site" description="Proton acceptor" evidence="2">
    <location>
        <position position="130"/>
    </location>
</feature>
<dbReference type="InterPro" id="IPR014051">
    <property type="entry name" value="Phosphoesterase_HXTX"/>
</dbReference>
<dbReference type="PANTHER" id="PTHR35561">
    <property type="entry name" value="RNA 2',3'-CYCLIC PHOSPHODIESTERASE"/>
    <property type="match status" value="1"/>
</dbReference>
<dbReference type="Proteomes" id="UP000054016">
    <property type="component" value="Unassembled WGS sequence"/>
</dbReference>
<evidence type="ECO:0000313" key="4">
    <source>
        <dbReference type="EMBL" id="KON31901.1"/>
    </source>
</evidence>
<feature type="domain" description="Phosphoesterase HXTX" evidence="3">
    <location>
        <begin position="16"/>
        <end position="94"/>
    </location>
</feature>
<dbReference type="InterPro" id="IPR004175">
    <property type="entry name" value="RNA_CPDase"/>
</dbReference>
<dbReference type="SUPFAM" id="SSF55144">
    <property type="entry name" value="LigT-like"/>
    <property type="match status" value="1"/>
</dbReference>
<name>A0A0M0BUP5_9ARCH</name>
<evidence type="ECO:0000313" key="5">
    <source>
        <dbReference type="Proteomes" id="UP000054016"/>
    </source>
</evidence>
<evidence type="ECO:0000256" key="1">
    <source>
        <dbReference type="ARBA" id="ARBA00022801"/>
    </source>
</evidence>
<comment type="catalytic activity">
    <reaction evidence="2">
        <text>a 3'-end 2',3'-cyclophospho-ribonucleotide-RNA + H2O = a 3'-end 2'-phospho-ribonucleotide-RNA + H(+)</text>
        <dbReference type="Rhea" id="RHEA:11828"/>
        <dbReference type="Rhea" id="RHEA-COMP:10464"/>
        <dbReference type="Rhea" id="RHEA-COMP:17353"/>
        <dbReference type="ChEBI" id="CHEBI:15377"/>
        <dbReference type="ChEBI" id="CHEBI:15378"/>
        <dbReference type="ChEBI" id="CHEBI:83064"/>
        <dbReference type="ChEBI" id="CHEBI:173113"/>
        <dbReference type="EC" id="3.1.4.58"/>
    </reaction>
</comment>
<dbReference type="PANTHER" id="PTHR35561:SF1">
    <property type="entry name" value="RNA 2',3'-CYCLIC PHOSPHODIESTERASE"/>
    <property type="match status" value="1"/>
</dbReference>
<dbReference type="HAMAP" id="MF_01940">
    <property type="entry name" value="RNA_CPDase"/>
    <property type="match status" value="1"/>
</dbReference>
<accession>A0A0M0BUP5</accession>
<comment type="similarity">
    <text evidence="2">Belongs to the 2H phosphoesterase superfamily. ThpR family.</text>
</comment>
<feature type="domain" description="Phosphoesterase HXTX" evidence="3">
    <location>
        <begin position="99"/>
        <end position="179"/>
    </location>
</feature>
<reference evidence="5" key="1">
    <citation type="submission" date="2015-06" db="EMBL/GenBank/DDBJ databases">
        <title>New insights into the roles of widespread benthic archaea in carbon and nitrogen cycling.</title>
        <authorList>
            <person name="Lazar C.S."/>
            <person name="Baker B.J."/>
            <person name="Seitz K.W."/>
            <person name="Hyde A.S."/>
            <person name="Dick G.J."/>
            <person name="Hinrichs K.-U."/>
            <person name="Teske A.P."/>
        </authorList>
    </citation>
    <scope>NUCLEOTIDE SEQUENCE [LARGE SCALE GENOMIC DNA]</scope>
</reference>
<proteinExistence type="inferred from homology"/>
<comment type="caution">
    <text evidence="4">The sequence shown here is derived from an EMBL/GenBank/DDBJ whole genome shotgun (WGS) entry which is preliminary data.</text>
</comment>
<sequence>MPSSIRSFLAFDIENDTVLNRLATAQKYLIQTRADVKLVKPQNIHITVRFLGNIKPAMVEKIFREMKEVHFFPFNVQIKGLGAFPNPSYPRIVWAGITEGADQLKSVFSHLEPRLRDLGFTPDSKGFSPHLTIARVRSGRNRQQLSRFIGENSSFEFGSVNAKCLRLKKSELTPRGPVYSNLKEFCPQQ</sequence>
<evidence type="ECO:0000256" key="2">
    <source>
        <dbReference type="HAMAP-Rule" id="MF_01940"/>
    </source>
</evidence>
<feature type="short sequence motif" description="HXTX 1" evidence="2">
    <location>
        <begin position="45"/>
        <end position="48"/>
    </location>
</feature>
<dbReference type="Pfam" id="PF02834">
    <property type="entry name" value="LigT_PEase"/>
    <property type="match status" value="2"/>
</dbReference>
<keyword evidence="1 2" id="KW-0378">Hydrolase</keyword>
<dbReference type="EC" id="3.1.4.58" evidence="2"/>
<dbReference type="AlphaFoldDB" id="A0A0M0BUP5"/>
<dbReference type="Gene3D" id="3.90.1140.10">
    <property type="entry name" value="Cyclic phosphodiesterase"/>
    <property type="match status" value="1"/>
</dbReference>
<dbReference type="NCBIfam" id="TIGR02258">
    <property type="entry name" value="2_5_ligase"/>
    <property type="match status" value="1"/>
</dbReference>
<evidence type="ECO:0000259" key="3">
    <source>
        <dbReference type="Pfam" id="PF02834"/>
    </source>
</evidence>
<gene>
    <name evidence="4" type="ORF">AC478_01915</name>
</gene>